<dbReference type="InterPro" id="IPR029151">
    <property type="entry name" value="Sensor-like_sf"/>
</dbReference>
<dbReference type="eggNOG" id="COG0840">
    <property type="taxonomic scope" value="Bacteria"/>
</dbReference>
<dbReference type="SUPFAM" id="SSF103190">
    <property type="entry name" value="Sensory domain-like"/>
    <property type="match status" value="1"/>
</dbReference>
<comment type="caution">
    <text evidence="8">The sequence shown here is derived from an EMBL/GenBank/DDBJ whole genome shotgun (WGS) entry which is preliminary data.</text>
</comment>
<feature type="transmembrane region" description="Helical" evidence="5">
    <location>
        <begin position="299"/>
        <end position="321"/>
    </location>
</feature>
<evidence type="ECO:0000256" key="3">
    <source>
        <dbReference type="ARBA" id="ARBA00029447"/>
    </source>
</evidence>
<feature type="transmembrane region" description="Helical" evidence="5">
    <location>
        <begin position="6"/>
        <end position="27"/>
    </location>
</feature>
<dbReference type="CDD" id="cd12913">
    <property type="entry name" value="PDC1_MCP_like"/>
    <property type="match status" value="1"/>
</dbReference>
<dbReference type="Gene3D" id="1.10.287.950">
    <property type="entry name" value="Methyl-accepting chemotaxis protein"/>
    <property type="match status" value="1"/>
</dbReference>
<dbReference type="RefSeq" id="WP_038262436.1">
    <property type="nucleotide sequence ID" value="NZ_FSRH01000007.1"/>
</dbReference>
<dbReference type="EMBL" id="JJMM01000005">
    <property type="protein sequence ID" value="KDR95997.1"/>
    <property type="molecule type" value="Genomic_DNA"/>
</dbReference>
<dbReference type="AlphaFoldDB" id="A0A069RP95"/>
<dbReference type="InterPro" id="IPR004089">
    <property type="entry name" value="MCPsignal_dom"/>
</dbReference>
<dbReference type="GO" id="GO:0016020">
    <property type="term" value="C:membrane"/>
    <property type="evidence" value="ECO:0007669"/>
    <property type="project" value="InterPro"/>
</dbReference>
<dbReference type="CDD" id="cd06225">
    <property type="entry name" value="HAMP"/>
    <property type="match status" value="1"/>
</dbReference>
<evidence type="ECO:0000256" key="1">
    <source>
        <dbReference type="ARBA" id="ARBA00022500"/>
    </source>
</evidence>
<reference evidence="8 9" key="1">
    <citation type="submission" date="2014-03" db="EMBL/GenBank/DDBJ databases">
        <title>Genome sequence of Clostridium litorale W6, DSM 5388.</title>
        <authorList>
            <person name="Poehlein A."/>
            <person name="Jagirdar A."/>
            <person name="Khonsari B."/>
            <person name="Chibani C.M."/>
            <person name="Gutierrez Gutierrez D.A."/>
            <person name="Davydova E."/>
            <person name="Alghaithi H.S."/>
            <person name="Nair K.P."/>
            <person name="Dhamotharan K."/>
            <person name="Chandran L."/>
            <person name="G W."/>
            <person name="Daniel R."/>
        </authorList>
    </citation>
    <scope>NUCLEOTIDE SEQUENCE [LARGE SCALE GENOMIC DNA]</scope>
    <source>
        <strain evidence="8 9">W6</strain>
    </source>
</reference>
<evidence type="ECO:0000259" key="6">
    <source>
        <dbReference type="PROSITE" id="PS50111"/>
    </source>
</evidence>
<dbReference type="GO" id="GO:0006935">
    <property type="term" value="P:chemotaxis"/>
    <property type="evidence" value="ECO:0007669"/>
    <property type="project" value="UniProtKB-KW"/>
</dbReference>
<keyword evidence="5" id="KW-0472">Membrane</keyword>
<evidence type="ECO:0000259" key="7">
    <source>
        <dbReference type="PROSITE" id="PS50885"/>
    </source>
</evidence>
<dbReference type="SMART" id="SM00283">
    <property type="entry name" value="MA"/>
    <property type="match status" value="1"/>
</dbReference>
<sequence>MKSIKSIVSVSIAVIIVMLSVIQAGIGNFNMRKHMSREIDLFLQTRVQKEAASINSMFSKWGKSGELYASNMETMPGYDTGMLLDILEEYIKSDEFTVGGGFWLEPYQYDNEHEYYGPYMYKDGGQIILTWDYSNPEEDYFSQSWYADGINSNEKIVWSEPYADAVTGVPMITVTSPISKNGQKAGVVTIDIGLEELQKQVGDIKIGEGGFAFIVSKEGYYLGHRDSSKNMNGNITQENDQYLNEYGQEIVAGENLHSRKIKLEDNEYLSSYTSIGDTGLKLVVFMPISEIYEPLTKMLLTNGILILISVVILILFIYVFLSKLVINPIMMITSDAQKIAEGDLKKHEKLESLSMKKHEIGMLSGAFVEMGSNIQNLILEIKQTTEDVIESCSKLVDVSAGVASSSEQITATVHELAGGIVEQAESTQVGNEMVDQIISGLSAVNSDAVECERLTVETMEIVEESSNQMKFQLEKMNESKEATNKVSNSIEMLSKKSDQIGDIVSTIEGIAQQTNLLALNAAIEAARAGEQGKGFAVVADEVRALAEQSSASTDKINALINEIQGCINDTVNEMGVTETTIVEQEKAVHEMEKVLKRIIASAGDVANKIKNMSDDSNRLNESAQHAVDAINGLARIAEESAAGTEEVAATVEHNMESVKIIEAEVNNLKKIVEILEQGTDKFTV</sequence>
<evidence type="ECO:0000256" key="2">
    <source>
        <dbReference type="ARBA" id="ARBA00023224"/>
    </source>
</evidence>
<organism evidence="8 9">
    <name type="scientific">Peptoclostridium litorale DSM 5388</name>
    <dbReference type="NCBI Taxonomy" id="1121324"/>
    <lineage>
        <taxon>Bacteria</taxon>
        <taxon>Bacillati</taxon>
        <taxon>Bacillota</taxon>
        <taxon>Clostridia</taxon>
        <taxon>Peptostreptococcales</taxon>
        <taxon>Peptoclostridiaceae</taxon>
        <taxon>Peptoclostridium</taxon>
    </lineage>
</organism>
<dbReference type="InterPro" id="IPR003660">
    <property type="entry name" value="HAMP_dom"/>
</dbReference>
<keyword evidence="5" id="KW-1133">Transmembrane helix</keyword>
<protein>
    <submittedName>
        <fullName evidence="8">Methyl-accepting chemotaxis protein McpB</fullName>
    </submittedName>
</protein>
<dbReference type="PANTHER" id="PTHR32089">
    <property type="entry name" value="METHYL-ACCEPTING CHEMOTAXIS PROTEIN MCPB"/>
    <property type="match status" value="1"/>
</dbReference>
<proteinExistence type="inferred from homology"/>
<gene>
    <name evidence="8" type="primary">mcpB</name>
    <name evidence="8" type="ORF">CLIT_5c00070</name>
</gene>
<dbReference type="PANTHER" id="PTHR32089:SF114">
    <property type="entry name" value="METHYL-ACCEPTING CHEMOTAXIS PROTEIN MCPB"/>
    <property type="match status" value="1"/>
</dbReference>
<dbReference type="Gene3D" id="3.30.450.20">
    <property type="entry name" value="PAS domain"/>
    <property type="match status" value="2"/>
</dbReference>
<evidence type="ECO:0000313" key="9">
    <source>
        <dbReference type="Proteomes" id="UP000027946"/>
    </source>
</evidence>
<evidence type="ECO:0000256" key="4">
    <source>
        <dbReference type="PROSITE-ProRule" id="PRU00284"/>
    </source>
</evidence>
<dbReference type="CDD" id="cd11386">
    <property type="entry name" value="MCP_signal"/>
    <property type="match status" value="1"/>
</dbReference>
<accession>A0A069RP95</accession>
<dbReference type="Pfam" id="PF22673">
    <property type="entry name" value="MCP-like_PDC_1"/>
    <property type="match status" value="1"/>
</dbReference>
<comment type="similarity">
    <text evidence="3">Belongs to the methyl-accepting chemotaxis (MCP) protein family.</text>
</comment>
<keyword evidence="1" id="KW-0145">Chemotaxis</keyword>
<dbReference type="PROSITE" id="PS50111">
    <property type="entry name" value="CHEMOTAXIS_TRANSDUC_2"/>
    <property type="match status" value="1"/>
</dbReference>
<dbReference type="SUPFAM" id="SSF58104">
    <property type="entry name" value="Methyl-accepting chemotaxis protein (MCP) signaling domain"/>
    <property type="match status" value="1"/>
</dbReference>
<dbReference type="CDD" id="cd12912">
    <property type="entry name" value="PDC2_MCP_like"/>
    <property type="match status" value="1"/>
</dbReference>
<evidence type="ECO:0000313" key="8">
    <source>
        <dbReference type="EMBL" id="KDR95997.1"/>
    </source>
</evidence>
<dbReference type="Proteomes" id="UP000027946">
    <property type="component" value="Unassembled WGS sequence"/>
</dbReference>
<dbReference type="Pfam" id="PF00015">
    <property type="entry name" value="MCPsignal"/>
    <property type="match status" value="1"/>
</dbReference>
<feature type="domain" description="Methyl-accepting transducer" evidence="6">
    <location>
        <begin position="398"/>
        <end position="634"/>
    </location>
</feature>
<dbReference type="PROSITE" id="PS50885">
    <property type="entry name" value="HAMP"/>
    <property type="match status" value="1"/>
</dbReference>
<dbReference type="GO" id="GO:0007165">
    <property type="term" value="P:signal transduction"/>
    <property type="evidence" value="ECO:0007669"/>
    <property type="project" value="UniProtKB-KW"/>
</dbReference>
<keyword evidence="2 4" id="KW-0807">Transducer</keyword>
<keyword evidence="9" id="KW-1185">Reference proteome</keyword>
<dbReference type="STRING" id="1121324.CLIT_5c00070"/>
<keyword evidence="5" id="KW-0812">Transmembrane</keyword>
<name>A0A069RP95_PEPLI</name>
<evidence type="ECO:0000256" key="5">
    <source>
        <dbReference type="SAM" id="Phobius"/>
    </source>
</evidence>
<dbReference type="OrthoDB" id="13222at2"/>
<feature type="domain" description="HAMP" evidence="7">
    <location>
        <begin position="323"/>
        <end position="379"/>
    </location>
</feature>